<dbReference type="Gene3D" id="3.40.50.720">
    <property type="entry name" value="NAD(P)-binding Rossmann-like Domain"/>
    <property type="match status" value="1"/>
</dbReference>
<gene>
    <name evidence="2" type="ORF">E1283_23620</name>
</gene>
<dbReference type="RefSeq" id="WP_132820142.1">
    <property type="nucleotide sequence ID" value="NZ_SMKI01000283.1"/>
</dbReference>
<name>A0A4R4T3D9_9ACTN</name>
<reference evidence="2 3" key="1">
    <citation type="submission" date="2019-03" db="EMBL/GenBank/DDBJ databases">
        <title>Draft genome sequences of novel Actinobacteria.</title>
        <authorList>
            <person name="Sahin N."/>
            <person name="Ay H."/>
            <person name="Saygin H."/>
        </authorList>
    </citation>
    <scope>NUCLEOTIDE SEQUENCE [LARGE SCALE GENOMIC DNA]</scope>
    <source>
        <strain evidence="2 3">DSM 41900</strain>
    </source>
</reference>
<dbReference type="SUPFAM" id="SSF51735">
    <property type="entry name" value="NAD(P)-binding Rossmann-fold domains"/>
    <property type="match status" value="1"/>
</dbReference>
<sequence length="42" mass="4162">MVVLGATGRQGGAVAATLRADGRAVRAVVRDPSGQRAQALSA</sequence>
<dbReference type="InterPro" id="IPR008030">
    <property type="entry name" value="NmrA-like"/>
</dbReference>
<keyword evidence="3" id="KW-1185">Reference proteome</keyword>
<protein>
    <recommendedName>
        <fullName evidence="1">NmrA-like domain-containing protein</fullName>
    </recommendedName>
</protein>
<organism evidence="2 3">
    <name type="scientific">Streptomyces hainanensis</name>
    <dbReference type="NCBI Taxonomy" id="402648"/>
    <lineage>
        <taxon>Bacteria</taxon>
        <taxon>Bacillati</taxon>
        <taxon>Actinomycetota</taxon>
        <taxon>Actinomycetes</taxon>
        <taxon>Kitasatosporales</taxon>
        <taxon>Streptomycetaceae</taxon>
        <taxon>Streptomyces</taxon>
    </lineage>
</organism>
<dbReference type="EMBL" id="SMKI01000283">
    <property type="protein sequence ID" value="TDC71330.1"/>
    <property type="molecule type" value="Genomic_DNA"/>
</dbReference>
<accession>A0A4R4T3D9</accession>
<comment type="caution">
    <text evidence="2">The sequence shown here is derived from an EMBL/GenBank/DDBJ whole genome shotgun (WGS) entry which is preliminary data.</text>
</comment>
<proteinExistence type="predicted"/>
<dbReference type="Proteomes" id="UP000295345">
    <property type="component" value="Unassembled WGS sequence"/>
</dbReference>
<dbReference type="AlphaFoldDB" id="A0A4R4T3D9"/>
<dbReference type="Pfam" id="PF05368">
    <property type="entry name" value="NmrA"/>
    <property type="match status" value="1"/>
</dbReference>
<dbReference type="InterPro" id="IPR036291">
    <property type="entry name" value="NAD(P)-bd_dom_sf"/>
</dbReference>
<feature type="domain" description="NmrA-like" evidence="1">
    <location>
        <begin position="2"/>
        <end position="41"/>
    </location>
</feature>
<evidence type="ECO:0000313" key="3">
    <source>
        <dbReference type="Proteomes" id="UP000295345"/>
    </source>
</evidence>
<evidence type="ECO:0000259" key="1">
    <source>
        <dbReference type="Pfam" id="PF05368"/>
    </source>
</evidence>
<evidence type="ECO:0000313" key="2">
    <source>
        <dbReference type="EMBL" id="TDC71330.1"/>
    </source>
</evidence>